<evidence type="ECO:0000256" key="1">
    <source>
        <dbReference type="SAM" id="MobiDB-lite"/>
    </source>
</evidence>
<dbReference type="RefSeq" id="WP_207347321.1">
    <property type="nucleotide sequence ID" value="NZ_CP076456.1"/>
</dbReference>
<protein>
    <submittedName>
        <fullName evidence="3">DUF4352 domain-containing protein</fullName>
    </submittedName>
</protein>
<accession>A0A975XLC6</accession>
<reference evidence="3" key="1">
    <citation type="submission" date="2021-06" db="EMBL/GenBank/DDBJ databases">
        <title>Novel species in genus Arthrobacter.</title>
        <authorList>
            <person name="Zhang G."/>
        </authorList>
    </citation>
    <scope>NUCLEOTIDE SEQUENCE</scope>
    <source>
        <strain evidence="3">Zg-ZUI122</strain>
    </source>
</reference>
<dbReference type="Proteomes" id="UP000680588">
    <property type="component" value="Chromosome"/>
</dbReference>
<evidence type="ECO:0000313" key="4">
    <source>
        <dbReference type="Proteomes" id="UP000680588"/>
    </source>
</evidence>
<keyword evidence="2" id="KW-0812">Transmembrane</keyword>
<feature type="region of interest" description="Disordered" evidence="1">
    <location>
        <begin position="131"/>
        <end position="150"/>
    </location>
</feature>
<feature type="transmembrane region" description="Helical" evidence="2">
    <location>
        <begin position="52"/>
        <end position="71"/>
    </location>
</feature>
<sequence length="297" mass="30899">MGTQPNDPMPDYGQGYPPPPEPANDGRGLGLAGLILGVIALVLFWLPLLNYVSLVLALVGLGLSIASLVIVRRRGTPQGMSVAAVIVSSVALLAAILATVFWSALFNSVDEELDNPLTPVTVTPTTTATVTQTAAPTATADPTIPTTGNPPGAATAVPNREILPLGTAAEVGDYTVTVSDVELDATDSILGVSEFNDPPDGQYVLITLDVVYNGTEEGDPWIDLATRFVGSDSRQYSPSTCLAILDLPATDVPTLENGGSGQYEVCMDVPAAAIPGQRVFVEDNTSFDGSEASWQTQ</sequence>
<organism evidence="3 4">
    <name type="scientific">Arthrobacter sunyaminii</name>
    <dbReference type="NCBI Taxonomy" id="2816859"/>
    <lineage>
        <taxon>Bacteria</taxon>
        <taxon>Bacillati</taxon>
        <taxon>Actinomycetota</taxon>
        <taxon>Actinomycetes</taxon>
        <taxon>Micrococcales</taxon>
        <taxon>Micrococcaceae</taxon>
        <taxon>Arthrobacter</taxon>
    </lineage>
</organism>
<keyword evidence="2" id="KW-0472">Membrane</keyword>
<dbReference type="AlphaFoldDB" id="A0A975XLC6"/>
<evidence type="ECO:0000256" key="2">
    <source>
        <dbReference type="SAM" id="Phobius"/>
    </source>
</evidence>
<dbReference type="KEGG" id="asun:KG104_03745"/>
<feature type="transmembrane region" description="Helical" evidence="2">
    <location>
        <begin position="83"/>
        <end position="105"/>
    </location>
</feature>
<gene>
    <name evidence="3" type="ORF">KG104_03745</name>
</gene>
<dbReference type="EMBL" id="CP076456">
    <property type="protein sequence ID" value="QWQ36921.1"/>
    <property type="molecule type" value="Genomic_DNA"/>
</dbReference>
<feature type="region of interest" description="Disordered" evidence="1">
    <location>
        <begin position="1"/>
        <end position="23"/>
    </location>
</feature>
<evidence type="ECO:0000313" key="3">
    <source>
        <dbReference type="EMBL" id="QWQ36921.1"/>
    </source>
</evidence>
<feature type="compositionally biased region" description="Low complexity" evidence="1">
    <location>
        <begin position="131"/>
        <end position="147"/>
    </location>
</feature>
<keyword evidence="4" id="KW-1185">Reference proteome</keyword>
<keyword evidence="2" id="KW-1133">Transmembrane helix</keyword>
<feature type="transmembrane region" description="Helical" evidence="2">
    <location>
        <begin position="28"/>
        <end position="46"/>
    </location>
</feature>
<name>A0A975XLC6_9MICC</name>
<proteinExistence type="predicted"/>